<dbReference type="PROSITE" id="PS50850">
    <property type="entry name" value="MFS"/>
    <property type="match status" value="1"/>
</dbReference>
<keyword evidence="3 5" id="KW-1133">Transmembrane helix</keyword>
<dbReference type="AlphaFoldDB" id="V4BIX9"/>
<dbReference type="RefSeq" id="XP_009060677.1">
    <property type="nucleotide sequence ID" value="XM_009062429.1"/>
</dbReference>
<proteinExistence type="predicted"/>
<dbReference type="GO" id="GO:0016020">
    <property type="term" value="C:membrane"/>
    <property type="evidence" value="ECO:0007669"/>
    <property type="project" value="UniProtKB-SubCell"/>
</dbReference>
<evidence type="ECO:0000256" key="1">
    <source>
        <dbReference type="ARBA" id="ARBA00004141"/>
    </source>
</evidence>
<dbReference type="OMA" id="ALMSIWY"/>
<feature type="transmembrane region" description="Helical" evidence="5">
    <location>
        <begin position="118"/>
        <end position="139"/>
    </location>
</feature>
<evidence type="ECO:0000313" key="8">
    <source>
        <dbReference type="Proteomes" id="UP000030746"/>
    </source>
</evidence>
<keyword evidence="2 5" id="KW-0812">Transmembrane</keyword>
<dbReference type="SUPFAM" id="SSF103473">
    <property type="entry name" value="MFS general substrate transporter"/>
    <property type="match status" value="1"/>
</dbReference>
<feature type="transmembrane region" description="Helical" evidence="5">
    <location>
        <begin position="95"/>
        <end position="112"/>
    </location>
</feature>
<feature type="domain" description="Major facilitator superfamily (MFS) profile" evidence="6">
    <location>
        <begin position="1"/>
        <end position="436"/>
    </location>
</feature>
<dbReference type="InterPro" id="IPR005828">
    <property type="entry name" value="MFS_sugar_transport-like"/>
</dbReference>
<evidence type="ECO:0000313" key="7">
    <source>
        <dbReference type="EMBL" id="ESO88629.1"/>
    </source>
</evidence>
<evidence type="ECO:0000256" key="3">
    <source>
        <dbReference type="ARBA" id="ARBA00022989"/>
    </source>
</evidence>
<sequence length="462" mass="51829">MAFNGYEINWWCLQDSQSRELVDAASPAFKYCSVNSTNGCIRVYEIGIRNVISEFDLVCEDSWIPPTITSIQMVGLTIGSFLGGQAGDSFGRKPTCYLSIFLHSLFNIFIIFSTNWQLFAVFKFLIGCAIGVYFVVISYTTEFVGLTKRAMVLSLPFWSLGGCLLGLLAYMVPDWRYLHVIIGVIMLPYLFGWFFVPESARWLAIKNRIEEAKQVIEIIAMRNKMPVPQKAEMIIRQIAKQEEGRRKYTYCDVFNSCIVLKKTICICILWLFCSVVYFAISFDVDVLSGDLFVNLFVMNVIQIPTAVLCMYLLNKCGRRVTLAVPLFLITGCCLVVLILEQVKDVQQSSVITGLTITSLLLNGWAWTALVVLTIESYPTAIRNLGLGTANCFSQIGGIIAPFIFNLSFNKMVPYVIMGIMMAICGICALLLPETNKMALEDALPEIELLEKTVENNNNKSST</sequence>
<feature type="transmembrane region" description="Helical" evidence="5">
    <location>
        <begin position="263"/>
        <end position="280"/>
    </location>
</feature>
<feature type="transmembrane region" description="Helical" evidence="5">
    <location>
        <begin position="177"/>
        <end position="196"/>
    </location>
</feature>
<comment type="subcellular location">
    <subcellularLocation>
        <location evidence="1">Membrane</location>
        <topology evidence="1">Multi-pass membrane protein</topology>
    </subcellularLocation>
</comment>
<evidence type="ECO:0000256" key="2">
    <source>
        <dbReference type="ARBA" id="ARBA00022692"/>
    </source>
</evidence>
<feature type="transmembrane region" description="Helical" evidence="5">
    <location>
        <begin position="384"/>
        <end position="405"/>
    </location>
</feature>
<protein>
    <recommendedName>
        <fullName evidence="6">Major facilitator superfamily (MFS) profile domain-containing protein</fullName>
    </recommendedName>
</protein>
<dbReference type="OrthoDB" id="6155518at2759"/>
<dbReference type="Gene3D" id="1.20.1250.20">
    <property type="entry name" value="MFS general substrate transporter like domains"/>
    <property type="match status" value="1"/>
</dbReference>
<evidence type="ECO:0000256" key="5">
    <source>
        <dbReference type="SAM" id="Phobius"/>
    </source>
</evidence>
<dbReference type="GO" id="GO:0022857">
    <property type="term" value="F:transmembrane transporter activity"/>
    <property type="evidence" value="ECO:0007669"/>
    <property type="project" value="InterPro"/>
</dbReference>
<dbReference type="GeneID" id="20240043"/>
<dbReference type="EMBL" id="KB202656">
    <property type="protein sequence ID" value="ESO88629.1"/>
    <property type="molecule type" value="Genomic_DNA"/>
</dbReference>
<dbReference type="KEGG" id="lgi:LOTGIDRAFT_165413"/>
<feature type="transmembrane region" description="Helical" evidence="5">
    <location>
        <begin position="151"/>
        <end position="171"/>
    </location>
</feature>
<organism evidence="7 8">
    <name type="scientific">Lottia gigantea</name>
    <name type="common">Giant owl limpet</name>
    <dbReference type="NCBI Taxonomy" id="225164"/>
    <lineage>
        <taxon>Eukaryota</taxon>
        <taxon>Metazoa</taxon>
        <taxon>Spiralia</taxon>
        <taxon>Lophotrochozoa</taxon>
        <taxon>Mollusca</taxon>
        <taxon>Gastropoda</taxon>
        <taxon>Patellogastropoda</taxon>
        <taxon>Lottioidea</taxon>
        <taxon>Lottiidae</taxon>
        <taxon>Lottia</taxon>
    </lineage>
</organism>
<keyword evidence="8" id="KW-1185">Reference proteome</keyword>
<evidence type="ECO:0000259" key="6">
    <source>
        <dbReference type="PROSITE" id="PS50850"/>
    </source>
</evidence>
<dbReference type="Pfam" id="PF00083">
    <property type="entry name" value="Sugar_tr"/>
    <property type="match status" value="1"/>
</dbReference>
<feature type="transmembrane region" description="Helical" evidence="5">
    <location>
        <begin position="351"/>
        <end position="372"/>
    </location>
</feature>
<dbReference type="InterPro" id="IPR020846">
    <property type="entry name" value="MFS_dom"/>
</dbReference>
<feature type="transmembrane region" description="Helical" evidence="5">
    <location>
        <begin position="411"/>
        <end position="431"/>
    </location>
</feature>
<accession>V4BIX9</accession>
<feature type="transmembrane region" description="Helical" evidence="5">
    <location>
        <begin position="320"/>
        <end position="339"/>
    </location>
</feature>
<evidence type="ECO:0000256" key="4">
    <source>
        <dbReference type="ARBA" id="ARBA00023136"/>
    </source>
</evidence>
<dbReference type="PANTHER" id="PTHR24064">
    <property type="entry name" value="SOLUTE CARRIER FAMILY 22 MEMBER"/>
    <property type="match status" value="1"/>
</dbReference>
<dbReference type="CTD" id="20240043"/>
<feature type="transmembrane region" description="Helical" evidence="5">
    <location>
        <begin position="63"/>
        <end position="83"/>
    </location>
</feature>
<keyword evidence="4 5" id="KW-0472">Membrane</keyword>
<feature type="transmembrane region" description="Helical" evidence="5">
    <location>
        <begin position="292"/>
        <end position="313"/>
    </location>
</feature>
<dbReference type="Proteomes" id="UP000030746">
    <property type="component" value="Unassembled WGS sequence"/>
</dbReference>
<name>V4BIX9_LOTGI</name>
<reference evidence="7 8" key="1">
    <citation type="journal article" date="2013" name="Nature">
        <title>Insights into bilaterian evolution from three spiralian genomes.</title>
        <authorList>
            <person name="Simakov O."/>
            <person name="Marletaz F."/>
            <person name="Cho S.J."/>
            <person name="Edsinger-Gonzales E."/>
            <person name="Havlak P."/>
            <person name="Hellsten U."/>
            <person name="Kuo D.H."/>
            <person name="Larsson T."/>
            <person name="Lv J."/>
            <person name="Arendt D."/>
            <person name="Savage R."/>
            <person name="Osoegawa K."/>
            <person name="de Jong P."/>
            <person name="Grimwood J."/>
            <person name="Chapman J.A."/>
            <person name="Shapiro H."/>
            <person name="Aerts A."/>
            <person name="Otillar R.P."/>
            <person name="Terry A.Y."/>
            <person name="Boore J.L."/>
            <person name="Grigoriev I.V."/>
            <person name="Lindberg D.R."/>
            <person name="Seaver E.C."/>
            <person name="Weisblat D.A."/>
            <person name="Putnam N.H."/>
            <person name="Rokhsar D.S."/>
        </authorList>
    </citation>
    <scope>NUCLEOTIDE SEQUENCE [LARGE SCALE GENOMIC DNA]</scope>
</reference>
<dbReference type="HOGENOM" id="CLU_001265_33_5_1"/>
<gene>
    <name evidence="7" type="ORF">LOTGIDRAFT_165413</name>
</gene>
<dbReference type="InterPro" id="IPR036259">
    <property type="entry name" value="MFS_trans_sf"/>
</dbReference>